<dbReference type="InterPro" id="IPR009061">
    <property type="entry name" value="DNA-bd_dom_put_sf"/>
</dbReference>
<dbReference type="Pfam" id="PF13411">
    <property type="entry name" value="MerR_1"/>
    <property type="match status" value="1"/>
</dbReference>
<keyword evidence="4" id="KW-1185">Reference proteome</keyword>
<comment type="caution">
    <text evidence="3">The sequence shown here is derived from an EMBL/GenBank/DDBJ whole genome shotgun (WGS) entry which is preliminary data.</text>
</comment>
<protein>
    <submittedName>
        <fullName evidence="3">MerR family transcriptional regulator</fullName>
    </submittedName>
</protein>
<feature type="domain" description="HTH merR-type" evidence="2">
    <location>
        <begin position="4"/>
        <end position="74"/>
    </location>
</feature>
<dbReference type="EMBL" id="JAGYPF010000005">
    <property type="protein sequence ID" value="MBS4216093.1"/>
    <property type="molecule type" value="Genomic_DNA"/>
</dbReference>
<evidence type="ECO:0000313" key="3">
    <source>
        <dbReference type="EMBL" id="MBS4216093.1"/>
    </source>
</evidence>
<keyword evidence="1" id="KW-0175">Coiled coil</keyword>
<evidence type="ECO:0000256" key="1">
    <source>
        <dbReference type="SAM" id="Coils"/>
    </source>
</evidence>
<feature type="coiled-coil region" evidence="1">
    <location>
        <begin position="236"/>
        <end position="274"/>
    </location>
</feature>
<gene>
    <name evidence="3" type="ORF">KHA99_27090</name>
</gene>
<sequence>MKSYTLKEVSKKINTAPGIIRQWEKELTGILHISRSKQGARIYTDVEINQLTEVKELFAKKMGKEAVRDALLKQSIANHDTELEETAADADIEFISPPEPVTFEMITHITKQPSIPDNENSLSNADLFFEVMDAYKKNFLNEVKEEIRSVVRKEVLTEVKKEISNGTLITVKSVQDSIYKSSENTKEHIRELSETISKASEETADKLRYLSSNIKNVTIETADEVYSLTKQVVETSDKLSNYIDQTNNEISNLADEIAKEREFLMDDREQYRHDIRQREAAFQQMLANYREVAAAKEKKWWKFWS</sequence>
<evidence type="ECO:0000259" key="2">
    <source>
        <dbReference type="SMART" id="SM00422"/>
    </source>
</evidence>
<dbReference type="GO" id="GO:0003677">
    <property type="term" value="F:DNA binding"/>
    <property type="evidence" value="ECO:0007669"/>
    <property type="project" value="InterPro"/>
</dbReference>
<dbReference type="InterPro" id="IPR000551">
    <property type="entry name" value="MerR-type_HTH_dom"/>
</dbReference>
<dbReference type="GO" id="GO:0006355">
    <property type="term" value="P:regulation of DNA-templated transcription"/>
    <property type="evidence" value="ECO:0007669"/>
    <property type="project" value="InterPro"/>
</dbReference>
<dbReference type="RefSeq" id="WP_213120583.1">
    <property type="nucleotide sequence ID" value="NZ_JAGYPF010000005.1"/>
</dbReference>
<reference evidence="3" key="1">
    <citation type="submission" date="2021-05" db="EMBL/GenBank/DDBJ databases">
        <title>Novel Bacillus species.</title>
        <authorList>
            <person name="Liu G."/>
        </authorList>
    </citation>
    <scope>NUCLEOTIDE SEQUENCE</scope>
    <source>
        <strain evidence="3">FJAT-49825</strain>
    </source>
</reference>
<accession>A0A942UCD6</accession>
<dbReference type="Gene3D" id="1.10.1660.10">
    <property type="match status" value="1"/>
</dbReference>
<dbReference type="AlphaFoldDB" id="A0A942UCD6"/>
<organism evidence="3 4">
    <name type="scientific">Neobacillus rhizophilus</name>
    <dbReference type="NCBI Taxonomy" id="2833579"/>
    <lineage>
        <taxon>Bacteria</taxon>
        <taxon>Bacillati</taxon>
        <taxon>Bacillota</taxon>
        <taxon>Bacilli</taxon>
        <taxon>Bacillales</taxon>
        <taxon>Bacillaceae</taxon>
        <taxon>Neobacillus</taxon>
    </lineage>
</organism>
<dbReference type="SMART" id="SM00422">
    <property type="entry name" value="HTH_MERR"/>
    <property type="match status" value="1"/>
</dbReference>
<evidence type="ECO:0000313" key="4">
    <source>
        <dbReference type="Proteomes" id="UP000679749"/>
    </source>
</evidence>
<dbReference type="SUPFAM" id="SSF46955">
    <property type="entry name" value="Putative DNA-binding domain"/>
    <property type="match status" value="1"/>
</dbReference>
<dbReference type="Proteomes" id="UP000679749">
    <property type="component" value="Unassembled WGS sequence"/>
</dbReference>
<name>A0A942UCD6_9BACI</name>
<proteinExistence type="predicted"/>